<keyword evidence="4 6" id="KW-1133">Transmembrane helix</keyword>
<keyword evidence="2" id="KW-1003">Cell membrane</keyword>
<dbReference type="InterPro" id="IPR010343">
    <property type="entry name" value="ArAE_1"/>
</dbReference>
<reference evidence="7" key="2">
    <citation type="submission" date="2024-02" db="EMBL/GenBank/DDBJ databases">
        <title>The Genome Sequence of Enterococcus diestrammenae JM9A.</title>
        <authorList>
            <person name="Earl A."/>
            <person name="Manson A."/>
            <person name="Gilmore M."/>
            <person name="Sanders J."/>
            <person name="Shea T."/>
            <person name="Howe W."/>
            <person name="Livny J."/>
            <person name="Cuomo C."/>
            <person name="Neafsey D."/>
            <person name="Birren B."/>
        </authorList>
    </citation>
    <scope>NUCLEOTIDE SEQUENCE</scope>
    <source>
        <strain evidence="7">JM9A</strain>
    </source>
</reference>
<evidence type="ECO:0000256" key="2">
    <source>
        <dbReference type="ARBA" id="ARBA00022475"/>
    </source>
</evidence>
<reference evidence="7" key="1">
    <citation type="submission" date="2016-06" db="EMBL/GenBank/DDBJ databases">
        <authorList>
            <person name="Van Tyne D."/>
        </authorList>
    </citation>
    <scope>NUCLEOTIDE SEQUENCE</scope>
    <source>
        <strain evidence="7">JM9A</strain>
    </source>
</reference>
<keyword evidence="8" id="KW-1185">Reference proteome</keyword>
<sequence length="174" mass="19376">MQILGLRFGFRNIKTGVSVFLCILISFLLQRETYVVTCITAIFTIRDDHVNTVRYGKHRIMGNTFGAIASMICIFIFKTFGQSKPVQLVAIPLVIMLIIALLARFDYHEGTVGACATLLTILFMIPSYDSYHYAFNRVIDSIIGMFIAIAVNRILPTPETCEKASADAPSAEID</sequence>
<feature type="transmembrane region" description="Helical" evidence="6">
    <location>
        <begin position="60"/>
        <end position="80"/>
    </location>
</feature>
<feature type="transmembrane region" description="Helical" evidence="6">
    <location>
        <begin position="12"/>
        <end position="29"/>
    </location>
</feature>
<protein>
    <recommendedName>
        <fullName evidence="9">FUSC family protein</fullName>
    </recommendedName>
</protein>
<keyword evidence="5 6" id="KW-0472">Membrane</keyword>
<dbReference type="EMBL" id="MAEI02000001">
    <property type="protein sequence ID" value="MEO1781339.1"/>
    <property type="molecule type" value="Genomic_DNA"/>
</dbReference>
<evidence type="ECO:0000256" key="1">
    <source>
        <dbReference type="ARBA" id="ARBA00004651"/>
    </source>
</evidence>
<comment type="caution">
    <text evidence="7">The sequence shown here is derived from an EMBL/GenBank/DDBJ whole genome shotgun (WGS) entry which is preliminary data.</text>
</comment>
<proteinExistence type="predicted"/>
<feature type="transmembrane region" description="Helical" evidence="6">
    <location>
        <begin position="86"/>
        <end position="103"/>
    </location>
</feature>
<name>A0ABV0F227_9ENTE</name>
<evidence type="ECO:0000256" key="4">
    <source>
        <dbReference type="ARBA" id="ARBA00022989"/>
    </source>
</evidence>
<comment type="subcellular location">
    <subcellularLocation>
        <location evidence="1">Cell membrane</location>
        <topology evidence="1">Multi-pass membrane protein</topology>
    </subcellularLocation>
</comment>
<feature type="transmembrane region" description="Helical" evidence="6">
    <location>
        <begin position="134"/>
        <end position="155"/>
    </location>
</feature>
<evidence type="ECO:0000256" key="6">
    <source>
        <dbReference type="SAM" id="Phobius"/>
    </source>
</evidence>
<gene>
    <name evidence="7" type="ORF">BAU18_000918</name>
</gene>
<dbReference type="RefSeq" id="WP_161869351.1">
    <property type="nucleotide sequence ID" value="NZ_MAEI02000001.1"/>
</dbReference>
<evidence type="ECO:0000313" key="7">
    <source>
        <dbReference type="EMBL" id="MEO1781339.1"/>
    </source>
</evidence>
<evidence type="ECO:0008006" key="9">
    <source>
        <dbReference type="Google" id="ProtNLM"/>
    </source>
</evidence>
<evidence type="ECO:0000256" key="5">
    <source>
        <dbReference type="ARBA" id="ARBA00023136"/>
    </source>
</evidence>
<evidence type="ECO:0000313" key="8">
    <source>
        <dbReference type="Proteomes" id="UP001429357"/>
    </source>
</evidence>
<accession>A0ABV0F227</accession>
<feature type="transmembrane region" description="Helical" evidence="6">
    <location>
        <begin position="110"/>
        <end position="128"/>
    </location>
</feature>
<dbReference type="Pfam" id="PF06081">
    <property type="entry name" value="ArAE_1"/>
    <property type="match status" value="1"/>
</dbReference>
<keyword evidence="3 6" id="KW-0812">Transmembrane</keyword>
<dbReference type="Proteomes" id="UP001429357">
    <property type="component" value="Unassembled WGS sequence"/>
</dbReference>
<organism evidence="7 8">
    <name type="scientific">Enterococcus diestrammenae</name>
    <dbReference type="NCBI Taxonomy" id="1155073"/>
    <lineage>
        <taxon>Bacteria</taxon>
        <taxon>Bacillati</taxon>
        <taxon>Bacillota</taxon>
        <taxon>Bacilli</taxon>
        <taxon>Lactobacillales</taxon>
        <taxon>Enterococcaceae</taxon>
        <taxon>Enterococcus</taxon>
    </lineage>
</organism>
<evidence type="ECO:0000256" key="3">
    <source>
        <dbReference type="ARBA" id="ARBA00022692"/>
    </source>
</evidence>